<dbReference type="Gene3D" id="3.40.50.300">
    <property type="entry name" value="P-loop containing nucleotide triphosphate hydrolases"/>
    <property type="match status" value="1"/>
</dbReference>
<comment type="caution">
    <text evidence="1">The sequence shown here is derived from an EMBL/GenBank/DDBJ whole genome shotgun (WGS) entry which is preliminary data.</text>
</comment>
<name>A0ABV0AFI5_9ACTN</name>
<dbReference type="EMBL" id="JBDJAW010000001">
    <property type="protein sequence ID" value="MEN3533607.1"/>
    <property type="molecule type" value="Genomic_DNA"/>
</dbReference>
<evidence type="ECO:0000313" key="1">
    <source>
        <dbReference type="EMBL" id="MEN3533607.1"/>
    </source>
</evidence>
<dbReference type="SUPFAM" id="SSF52540">
    <property type="entry name" value="P-loop containing nucleoside triphosphate hydrolases"/>
    <property type="match status" value="1"/>
</dbReference>
<protein>
    <recommendedName>
        <fullName evidence="3">ParA family protein</fullName>
    </recommendedName>
</protein>
<proteinExistence type="predicted"/>
<gene>
    <name evidence="1" type="ORF">AAH991_00710</name>
</gene>
<evidence type="ECO:0000313" key="2">
    <source>
        <dbReference type="Proteomes" id="UP001447516"/>
    </source>
</evidence>
<sequence length="238" mass="25269">MLTVMCSGGHAAGTTTSALAVFLEWPRPVLLAEADPGGGTILSGYLAGTPRDRGLAEWGVKIRRGVAAAEAMRDQLYAVQEGKLLLPGLAEPKQAEALHPLWTDIASCLTALDEDVIVDLGQVGRPDTPNDLLLRADRVFVVTRPTLVHLHATTSVVRDVKALRGHLPEPELIVVGDGPYHHKEIAKTLGAEVAAWMPADKWSAPALAYGVGQVRPKSPLMCNARAFAAALVNQGVMV</sequence>
<dbReference type="RefSeq" id="WP_346223971.1">
    <property type="nucleotide sequence ID" value="NZ_JBDJAW010000001.1"/>
</dbReference>
<dbReference type="Proteomes" id="UP001447516">
    <property type="component" value="Unassembled WGS sequence"/>
</dbReference>
<evidence type="ECO:0008006" key="3">
    <source>
        <dbReference type="Google" id="ProtNLM"/>
    </source>
</evidence>
<organism evidence="1 2">
    <name type="scientific">Microbispora maris</name>
    <dbReference type="NCBI Taxonomy" id="3144104"/>
    <lineage>
        <taxon>Bacteria</taxon>
        <taxon>Bacillati</taxon>
        <taxon>Actinomycetota</taxon>
        <taxon>Actinomycetes</taxon>
        <taxon>Streptosporangiales</taxon>
        <taxon>Streptosporangiaceae</taxon>
        <taxon>Microbispora</taxon>
    </lineage>
</organism>
<dbReference type="InterPro" id="IPR027417">
    <property type="entry name" value="P-loop_NTPase"/>
</dbReference>
<reference evidence="1 2" key="1">
    <citation type="submission" date="2024-05" db="EMBL/GenBank/DDBJ databases">
        <title>Microbispora sp.ZYX-F-249.</title>
        <authorList>
            <person name="Xie H."/>
        </authorList>
    </citation>
    <scope>NUCLEOTIDE SEQUENCE [LARGE SCALE GENOMIC DNA]</scope>
    <source>
        <strain evidence="1 2">ZYX-F-249</strain>
    </source>
</reference>
<keyword evidence="2" id="KW-1185">Reference proteome</keyword>
<accession>A0ABV0AFI5</accession>